<dbReference type="InterPro" id="IPR032675">
    <property type="entry name" value="LRR_dom_sf"/>
</dbReference>
<protein>
    <submittedName>
        <fullName evidence="1">Uncharacterized protein</fullName>
    </submittedName>
</protein>
<keyword evidence="2" id="KW-1185">Reference proteome</keyword>
<proteinExistence type="predicted"/>
<dbReference type="Gene3D" id="3.80.10.10">
    <property type="entry name" value="Ribonuclease Inhibitor"/>
    <property type="match status" value="1"/>
</dbReference>
<dbReference type="Proteomes" id="UP001194696">
    <property type="component" value="Unassembled WGS sequence"/>
</dbReference>
<reference evidence="1 2" key="1">
    <citation type="journal article" date="2020" name="Fungal Divers.">
        <title>Resolving the Mortierellaceae phylogeny through synthesis of multi-gene phylogenetics and phylogenomics.</title>
        <authorList>
            <person name="Vandepol N."/>
            <person name="Liber J."/>
            <person name="Desiro A."/>
            <person name="Na H."/>
            <person name="Kennedy M."/>
            <person name="Barry K."/>
            <person name="Grigoriev I.V."/>
            <person name="Miller A.N."/>
            <person name="O'Donnell K."/>
            <person name="Stajich J.E."/>
            <person name="Bonito G."/>
        </authorList>
    </citation>
    <scope>NUCLEOTIDE SEQUENCE [LARGE SCALE GENOMIC DNA]</scope>
    <source>
        <strain evidence="1 2">AD045</strain>
    </source>
</reference>
<evidence type="ECO:0000313" key="1">
    <source>
        <dbReference type="EMBL" id="KAG0285314.1"/>
    </source>
</evidence>
<organism evidence="1 2">
    <name type="scientific">Linnemannia gamsii</name>
    <dbReference type="NCBI Taxonomy" id="64522"/>
    <lineage>
        <taxon>Eukaryota</taxon>
        <taxon>Fungi</taxon>
        <taxon>Fungi incertae sedis</taxon>
        <taxon>Mucoromycota</taxon>
        <taxon>Mortierellomycotina</taxon>
        <taxon>Mortierellomycetes</taxon>
        <taxon>Mortierellales</taxon>
        <taxon>Mortierellaceae</taxon>
        <taxon>Linnemannia</taxon>
    </lineage>
</organism>
<name>A0ABQ7JUR5_9FUNG</name>
<evidence type="ECO:0000313" key="2">
    <source>
        <dbReference type="Proteomes" id="UP001194696"/>
    </source>
</evidence>
<sequence length="357" mass="41985">MSILKFIPNLEELWLEDQHGDYFTRHLPSPQSPLKTRLKILYLIPFRPYNPNYCMIVGILPHAPELLEIGLPYLNHEIATDISTFCPRLQTFIQTNTSESSHSSELPCGIINSLGILLSNCPNLKKIDGSNHQIGAQFLLTHPWICQRLEVLRCRIVGVDRLSEEEEIDYHQGLLLRRLGWPLPEAETLAVEKYIHQICPQHQQIYAQLAKMTHLRVLEIGMEYRNLSHEKNFRFHPVSFIHRGAQTYIDYGPPPQNTLELSLTSGLEQLSTLRNLKVFGFEGVDCRIDEEELRWMAIAWPKLRVMRGLQDIEARFPNSIYDGERWYRRWFMRMLRPNVKHEHRLVEPICFVWQHKY</sequence>
<dbReference type="SUPFAM" id="SSF52047">
    <property type="entry name" value="RNI-like"/>
    <property type="match status" value="1"/>
</dbReference>
<dbReference type="EMBL" id="JAAAIM010000679">
    <property type="protein sequence ID" value="KAG0285314.1"/>
    <property type="molecule type" value="Genomic_DNA"/>
</dbReference>
<gene>
    <name evidence="1" type="ORF">BGZ96_010401</name>
</gene>
<comment type="caution">
    <text evidence="1">The sequence shown here is derived from an EMBL/GenBank/DDBJ whole genome shotgun (WGS) entry which is preliminary data.</text>
</comment>
<accession>A0ABQ7JUR5</accession>